<dbReference type="PANTHER" id="PTHR34047:SF8">
    <property type="entry name" value="PROTEIN YKFC"/>
    <property type="match status" value="1"/>
</dbReference>
<dbReference type="EMBL" id="BPTR01000001">
    <property type="protein sequence ID" value="GJG28766.1"/>
    <property type="molecule type" value="Genomic_DNA"/>
</dbReference>
<name>A0AA37MJL1_SEGBR</name>
<proteinExistence type="inferred from homology"/>
<evidence type="ECO:0000256" key="1">
    <source>
        <dbReference type="ARBA" id="ARBA00034120"/>
    </source>
</evidence>
<dbReference type="Pfam" id="PF00078">
    <property type="entry name" value="RVT_1"/>
    <property type="match status" value="1"/>
</dbReference>
<evidence type="ECO:0000313" key="3">
    <source>
        <dbReference type="EMBL" id="GJG28766.1"/>
    </source>
</evidence>
<dbReference type="InterPro" id="IPR043502">
    <property type="entry name" value="DNA/RNA_pol_sf"/>
</dbReference>
<dbReference type="PANTHER" id="PTHR34047">
    <property type="entry name" value="NUCLEAR INTRON MATURASE 1, MITOCHONDRIAL-RELATED"/>
    <property type="match status" value="1"/>
</dbReference>
<protein>
    <recommendedName>
        <fullName evidence="2">Reverse transcriptase domain-containing protein</fullName>
    </recommendedName>
</protein>
<dbReference type="AlphaFoldDB" id="A0AA37MJL1"/>
<gene>
    <name evidence="3" type="ORF">PRRU23_24660</name>
</gene>
<dbReference type="SUPFAM" id="SSF56672">
    <property type="entry name" value="DNA/RNA polymerases"/>
    <property type="match status" value="1"/>
</dbReference>
<comment type="similarity">
    <text evidence="1">Belongs to the bacterial reverse transcriptase family.</text>
</comment>
<accession>A0AA37MJL1</accession>
<dbReference type="InterPro" id="IPR000477">
    <property type="entry name" value="RT_dom"/>
</dbReference>
<organism evidence="3 4">
    <name type="scientific">Segatella bryantii</name>
    <name type="common">Prevotella bryantii</name>
    <dbReference type="NCBI Taxonomy" id="77095"/>
    <lineage>
        <taxon>Bacteria</taxon>
        <taxon>Pseudomonadati</taxon>
        <taxon>Bacteroidota</taxon>
        <taxon>Bacteroidia</taxon>
        <taxon>Bacteroidales</taxon>
        <taxon>Prevotellaceae</taxon>
        <taxon>Segatella</taxon>
    </lineage>
</organism>
<dbReference type="RefSeq" id="WP_006281480.1">
    <property type="nucleotide sequence ID" value="NZ_BPTR01000001.1"/>
</dbReference>
<dbReference type="Proteomes" id="UP000887043">
    <property type="component" value="Unassembled WGS sequence"/>
</dbReference>
<dbReference type="InterPro" id="IPR051083">
    <property type="entry name" value="GrpII_Intron_Splice-Mob/Def"/>
</dbReference>
<evidence type="ECO:0000259" key="2">
    <source>
        <dbReference type="PROSITE" id="PS50878"/>
    </source>
</evidence>
<dbReference type="PROSITE" id="PS50878">
    <property type="entry name" value="RT_POL"/>
    <property type="match status" value="1"/>
</dbReference>
<feature type="domain" description="Reverse transcriptase" evidence="2">
    <location>
        <begin position="112"/>
        <end position="426"/>
    </location>
</feature>
<reference evidence="3" key="1">
    <citation type="submission" date="2021-08" db="EMBL/GenBank/DDBJ databases">
        <title>Prevotella lacticifex sp. nov., isolated from rumen of cow.</title>
        <authorList>
            <person name="Shinkai T."/>
            <person name="Ikeyama N."/>
            <person name="Kumagai M."/>
            <person name="Ohmori H."/>
            <person name="Sakamoto M."/>
            <person name="Ohkuma M."/>
            <person name="Mitsumori M."/>
        </authorList>
    </citation>
    <scope>NUCLEOTIDE SEQUENCE</scope>
    <source>
        <strain evidence="3">DSM 11371</strain>
    </source>
</reference>
<comment type="caution">
    <text evidence="3">The sequence shown here is derived from an EMBL/GenBank/DDBJ whole genome shotgun (WGS) entry which is preliminary data.</text>
</comment>
<sequence>MLSSYFENDIIVSKLIRLRCRLADKRADIMQQEDFVSFDKLERRQSEFTVDEAFIYSLFPPRKEWCHIGKKNRLNKDSVYRNTFKLTATYNKEKGKLNHPDWYKRLMKYVVEIRSLALNPIQKIPSPIVSVLFKKIDPKGIVECRPICKFKLKWKICLSLYNGIITRLLDEYFLPCSYAFRPPKNGDRYMFQHMNSICQIVDYRKKHIDRILFVAECDMQKFYDTINHSVIKDRFLMLMTKVREDGKISMSEYRIIKAWMFSYIGCFDFRKDVFLLNRKQDSHVWNKIKKKYPGYPVVIKWVTELEKRKNAKCGVPQGGALSGVIANIVMHYVDQHVVRSIGNSNVQYLRFCDDMVLIGTSESQVAKTLNSYNEAIRMAKLYPHKSEVIKYEDYKDFWNGKSRGPYKWGAPEKEVHPWITFVGFDINWKGQLRIRHKSYEKQLDKQHQIVWELLNYYKKHDANYSSNTIYSSIENRLIGMSVGRVNLWNYKTCPNIHSWASAYKILDKNPWSEKQLKGLDRHKMLELRKASHFLDHMNTPQKTKSTSDDINSRNKALFYMGKPFSYYGQLFKDF</sequence>
<evidence type="ECO:0000313" key="4">
    <source>
        <dbReference type="Proteomes" id="UP000887043"/>
    </source>
</evidence>